<dbReference type="GO" id="GO:0016491">
    <property type="term" value="F:oxidoreductase activity"/>
    <property type="evidence" value="ECO:0007669"/>
    <property type="project" value="TreeGrafter"/>
</dbReference>
<keyword evidence="1" id="KW-1185">Reference proteome</keyword>
<dbReference type="PANTHER" id="PTHR43313">
    <property type="entry name" value="SHORT-CHAIN DEHYDROGENASE/REDUCTASE FAMILY 9C"/>
    <property type="match status" value="1"/>
</dbReference>
<name>A0A914DZI4_9BILA</name>
<dbReference type="PANTHER" id="PTHR43313:SF34">
    <property type="entry name" value="RETINOL DEHYDROGENASE 7"/>
    <property type="match status" value="1"/>
</dbReference>
<dbReference type="Proteomes" id="UP000887540">
    <property type="component" value="Unplaced"/>
</dbReference>
<protein>
    <submittedName>
        <fullName evidence="2">SDR family NAD(P)-dependent oxidoreductase</fullName>
    </submittedName>
</protein>
<dbReference type="InterPro" id="IPR036291">
    <property type="entry name" value="NAD(P)-bd_dom_sf"/>
</dbReference>
<reference evidence="2" key="1">
    <citation type="submission" date="2022-11" db="UniProtKB">
        <authorList>
            <consortium name="WormBaseParasite"/>
        </authorList>
    </citation>
    <scope>IDENTIFICATION</scope>
</reference>
<dbReference type="SUPFAM" id="SSF51735">
    <property type="entry name" value="NAD(P)-binding Rossmann-fold domains"/>
    <property type="match status" value="1"/>
</dbReference>
<accession>A0A914DZI4</accession>
<dbReference type="WBParaSite" id="ACRNAN_scaffold4755.g28680.t1">
    <property type="protein sequence ID" value="ACRNAN_scaffold4755.g28680.t1"/>
    <property type="gene ID" value="ACRNAN_scaffold4755.g28680"/>
</dbReference>
<dbReference type="AlphaFoldDB" id="A0A914DZI4"/>
<sequence length="74" mass="8120">MKNKAVFIIGCDSGFGRLFAIKCAKSGILTFAGCLTEEGTKNLEDETQHLPGKLYTVLLDVQRMNPSKMLIILS</sequence>
<dbReference type="Gene3D" id="3.40.50.720">
    <property type="entry name" value="NAD(P)-binding Rossmann-like Domain"/>
    <property type="match status" value="1"/>
</dbReference>
<evidence type="ECO:0000313" key="1">
    <source>
        <dbReference type="Proteomes" id="UP000887540"/>
    </source>
</evidence>
<dbReference type="GO" id="GO:0008202">
    <property type="term" value="P:steroid metabolic process"/>
    <property type="evidence" value="ECO:0007669"/>
    <property type="project" value="TreeGrafter"/>
</dbReference>
<evidence type="ECO:0000313" key="2">
    <source>
        <dbReference type="WBParaSite" id="ACRNAN_scaffold4755.g28680.t1"/>
    </source>
</evidence>
<proteinExistence type="predicted"/>
<organism evidence="1 2">
    <name type="scientific">Acrobeloides nanus</name>
    <dbReference type="NCBI Taxonomy" id="290746"/>
    <lineage>
        <taxon>Eukaryota</taxon>
        <taxon>Metazoa</taxon>
        <taxon>Ecdysozoa</taxon>
        <taxon>Nematoda</taxon>
        <taxon>Chromadorea</taxon>
        <taxon>Rhabditida</taxon>
        <taxon>Tylenchina</taxon>
        <taxon>Cephalobomorpha</taxon>
        <taxon>Cephaloboidea</taxon>
        <taxon>Cephalobidae</taxon>
        <taxon>Acrobeloides</taxon>
    </lineage>
</organism>